<dbReference type="RefSeq" id="WP_129130094.1">
    <property type="nucleotide sequence ID" value="NZ_SDHW01000001.1"/>
</dbReference>
<gene>
    <name evidence="1" type="ORF">ESA94_06925</name>
</gene>
<evidence type="ECO:0000313" key="2">
    <source>
        <dbReference type="Proteomes" id="UP000290204"/>
    </source>
</evidence>
<name>A0A4Q1CPC0_9BACT</name>
<dbReference type="AlphaFoldDB" id="A0A4Q1CPC0"/>
<comment type="caution">
    <text evidence="1">The sequence shown here is derived from an EMBL/GenBank/DDBJ whole genome shotgun (WGS) entry which is preliminary data.</text>
</comment>
<evidence type="ECO:0000313" key="1">
    <source>
        <dbReference type="EMBL" id="RXK62724.1"/>
    </source>
</evidence>
<proteinExistence type="predicted"/>
<organism evidence="1 2">
    <name type="scientific">Lacibacter luteus</name>
    <dbReference type="NCBI Taxonomy" id="2508719"/>
    <lineage>
        <taxon>Bacteria</taxon>
        <taxon>Pseudomonadati</taxon>
        <taxon>Bacteroidota</taxon>
        <taxon>Chitinophagia</taxon>
        <taxon>Chitinophagales</taxon>
        <taxon>Chitinophagaceae</taxon>
        <taxon>Lacibacter</taxon>
    </lineage>
</organism>
<accession>A0A4Q1CPC0</accession>
<sequence>MIKISDLREGDFVMVNNEGSTMEGEVTAIDTVQKMAQVSTGENNEFWYEADALSSIPLSDEALKKINFQREDQPDGSVKYLKGAFRVQIERPNDFNKLNFWYREDKRYVNQLIALHELQNYYLNMTKVHLTAAMI</sequence>
<protein>
    <submittedName>
        <fullName evidence="1">Uncharacterized protein</fullName>
    </submittedName>
</protein>
<dbReference type="Proteomes" id="UP000290204">
    <property type="component" value="Unassembled WGS sequence"/>
</dbReference>
<dbReference type="EMBL" id="SDHW01000001">
    <property type="protein sequence ID" value="RXK62724.1"/>
    <property type="molecule type" value="Genomic_DNA"/>
</dbReference>
<reference evidence="1 2" key="1">
    <citation type="submission" date="2019-01" db="EMBL/GenBank/DDBJ databases">
        <title>Lacibacter sp. strain TTM-7.</title>
        <authorList>
            <person name="Chen W.-M."/>
        </authorList>
    </citation>
    <scope>NUCLEOTIDE SEQUENCE [LARGE SCALE GENOMIC DNA]</scope>
    <source>
        <strain evidence="1 2">TTM-7</strain>
    </source>
</reference>
<dbReference type="OrthoDB" id="666099at2"/>
<keyword evidence="2" id="KW-1185">Reference proteome</keyword>